<protein>
    <submittedName>
        <fullName evidence="10">NADPH-dependent oxidoreductase</fullName>
    </submittedName>
</protein>
<keyword evidence="11" id="KW-1185">Reference proteome</keyword>
<dbReference type="RefSeq" id="WP_120629182.1">
    <property type="nucleotide sequence ID" value="NZ_RAWG01000299.1"/>
</dbReference>
<keyword evidence="6" id="KW-0521">NADP</keyword>
<dbReference type="Proteomes" id="UP000273405">
    <property type="component" value="Unassembled WGS sequence"/>
</dbReference>
<dbReference type="PANTHER" id="PTHR30543">
    <property type="entry name" value="CHROMATE REDUCTASE"/>
    <property type="match status" value="1"/>
</dbReference>
<organism evidence="10 11">
    <name type="scientific">Corallococcus sicarius</name>
    <dbReference type="NCBI Taxonomy" id="2316726"/>
    <lineage>
        <taxon>Bacteria</taxon>
        <taxon>Pseudomonadati</taxon>
        <taxon>Myxococcota</taxon>
        <taxon>Myxococcia</taxon>
        <taxon>Myxococcales</taxon>
        <taxon>Cystobacterineae</taxon>
        <taxon>Myxococcaceae</taxon>
        <taxon>Corallococcus</taxon>
    </lineage>
</organism>
<dbReference type="GO" id="GO:0016491">
    <property type="term" value="F:oxidoreductase activity"/>
    <property type="evidence" value="ECO:0007669"/>
    <property type="project" value="UniProtKB-KW"/>
</dbReference>
<accession>A0A3A8MYL7</accession>
<dbReference type="Pfam" id="PF03358">
    <property type="entry name" value="FMN_red"/>
    <property type="match status" value="1"/>
</dbReference>
<keyword evidence="3" id="KW-0963">Cytoplasm</keyword>
<evidence type="ECO:0000256" key="2">
    <source>
        <dbReference type="ARBA" id="ARBA00011738"/>
    </source>
</evidence>
<dbReference type="InterPro" id="IPR005025">
    <property type="entry name" value="FMN_Rdtase-like_dom"/>
</dbReference>
<evidence type="ECO:0000256" key="3">
    <source>
        <dbReference type="ARBA" id="ARBA00022490"/>
    </source>
</evidence>
<evidence type="ECO:0000256" key="8">
    <source>
        <dbReference type="ARBA" id="ARBA00023027"/>
    </source>
</evidence>
<dbReference type="SUPFAM" id="SSF52218">
    <property type="entry name" value="Flavoproteins"/>
    <property type="match status" value="1"/>
</dbReference>
<evidence type="ECO:0000256" key="5">
    <source>
        <dbReference type="ARBA" id="ARBA00022643"/>
    </source>
</evidence>
<comment type="subunit">
    <text evidence="2">Homodimer.</text>
</comment>
<proteinExistence type="predicted"/>
<dbReference type="InterPro" id="IPR029039">
    <property type="entry name" value="Flavoprotein-like_sf"/>
</dbReference>
<comment type="caution">
    <text evidence="10">The sequence shown here is derived from an EMBL/GenBank/DDBJ whole genome shotgun (WGS) entry which is preliminary data.</text>
</comment>
<dbReference type="FunFam" id="3.40.50.360:FF:000052">
    <property type="entry name" value="NAD(P)H-dependent FMN reductase LOT6"/>
    <property type="match status" value="1"/>
</dbReference>
<dbReference type="AlphaFoldDB" id="A0A3A8MYL7"/>
<dbReference type="GO" id="GO:0005829">
    <property type="term" value="C:cytosol"/>
    <property type="evidence" value="ECO:0007669"/>
    <property type="project" value="TreeGrafter"/>
</dbReference>
<name>A0A3A8MYL7_9BACT</name>
<keyword evidence="4" id="KW-0285">Flavoprotein</keyword>
<keyword evidence="5" id="KW-0288">FMN</keyword>
<evidence type="ECO:0000313" key="10">
    <source>
        <dbReference type="EMBL" id="RKH36420.1"/>
    </source>
</evidence>
<evidence type="ECO:0000259" key="9">
    <source>
        <dbReference type="Pfam" id="PF03358"/>
    </source>
</evidence>
<comment type="subcellular location">
    <subcellularLocation>
        <location evidence="1">Cytoplasm</location>
    </subcellularLocation>
</comment>
<sequence>MIKVAIVVGSTRPGRKADAVARWVHDIAKKRSDAEYEVVDLQDFNLPLLDEPFPPSMGKYTLPHTKAWAAKVAAYDAYVFVTPEYNHSTSGALKNALDYLYAEWNNKAAGFVAYGSAGGVRAVEHLRLIAAELQMATVRAQVQLSLFTDFESFAVFKPDPHKEKSVNAMLDQLVSWGTALQTVRVKK</sequence>
<evidence type="ECO:0000256" key="4">
    <source>
        <dbReference type="ARBA" id="ARBA00022630"/>
    </source>
</evidence>
<evidence type="ECO:0000256" key="6">
    <source>
        <dbReference type="ARBA" id="ARBA00022857"/>
    </source>
</evidence>
<evidence type="ECO:0000256" key="7">
    <source>
        <dbReference type="ARBA" id="ARBA00023002"/>
    </source>
</evidence>
<dbReference type="PANTHER" id="PTHR30543:SF21">
    <property type="entry name" value="NAD(P)H-DEPENDENT FMN REDUCTASE LOT6"/>
    <property type="match status" value="1"/>
</dbReference>
<dbReference type="EMBL" id="RAWG01000299">
    <property type="protein sequence ID" value="RKH36420.1"/>
    <property type="molecule type" value="Genomic_DNA"/>
</dbReference>
<dbReference type="OrthoDB" id="9812295at2"/>
<reference evidence="11" key="1">
    <citation type="submission" date="2018-09" db="EMBL/GenBank/DDBJ databases">
        <authorList>
            <person name="Livingstone P.G."/>
            <person name="Whitworth D.E."/>
        </authorList>
    </citation>
    <scope>NUCLEOTIDE SEQUENCE [LARGE SCALE GENOMIC DNA]</scope>
    <source>
        <strain evidence="11">CA040B</strain>
    </source>
</reference>
<dbReference type="Gene3D" id="3.40.50.360">
    <property type="match status" value="1"/>
</dbReference>
<keyword evidence="7" id="KW-0560">Oxidoreductase</keyword>
<gene>
    <name evidence="10" type="ORF">D7X12_32880</name>
</gene>
<keyword evidence="8" id="KW-0520">NAD</keyword>
<evidence type="ECO:0000313" key="11">
    <source>
        <dbReference type="Proteomes" id="UP000273405"/>
    </source>
</evidence>
<evidence type="ECO:0000256" key="1">
    <source>
        <dbReference type="ARBA" id="ARBA00004496"/>
    </source>
</evidence>
<dbReference type="InterPro" id="IPR050712">
    <property type="entry name" value="NAD(P)H-dep_reductase"/>
</dbReference>
<feature type="domain" description="NADPH-dependent FMN reductase-like" evidence="9">
    <location>
        <begin position="2"/>
        <end position="146"/>
    </location>
</feature>
<dbReference type="GO" id="GO:0010181">
    <property type="term" value="F:FMN binding"/>
    <property type="evidence" value="ECO:0007669"/>
    <property type="project" value="TreeGrafter"/>
</dbReference>